<evidence type="ECO:0000256" key="1">
    <source>
        <dbReference type="SAM" id="Phobius"/>
    </source>
</evidence>
<keyword evidence="3" id="KW-1185">Reference proteome</keyword>
<name>A0AAV6FFI7_9TELE</name>
<feature type="transmembrane region" description="Helical" evidence="1">
    <location>
        <begin position="234"/>
        <end position="254"/>
    </location>
</feature>
<evidence type="ECO:0000313" key="3">
    <source>
        <dbReference type="Proteomes" id="UP000823561"/>
    </source>
</evidence>
<evidence type="ECO:0008006" key="4">
    <source>
        <dbReference type="Google" id="ProtNLM"/>
    </source>
</evidence>
<feature type="transmembrane region" description="Helical" evidence="1">
    <location>
        <begin position="81"/>
        <end position="103"/>
    </location>
</feature>
<dbReference type="AlphaFoldDB" id="A0AAV6FFI7"/>
<gene>
    <name evidence="2" type="ORF">AALO_G00301060</name>
</gene>
<organism evidence="2 3">
    <name type="scientific">Alosa alosa</name>
    <name type="common">allis shad</name>
    <dbReference type="NCBI Taxonomy" id="278164"/>
    <lineage>
        <taxon>Eukaryota</taxon>
        <taxon>Metazoa</taxon>
        <taxon>Chordata</taxon>
        <taxon>Craniata</taxon>
        <taxon>Vertebrata</taxon>
        <taxon>Euteleostomi</taxon>
        <taxon>Actinopterygii</taxon>
        <taxon>Neopterygii</taxon>
        <taxon>Teleostei</taxon>
        <taxon>Clupei</taxon>
        <taxon>Clupeiformes</taxon>
        <taxon>Clupeoidei</taxon>
        <taxon>Clupeidae</taxon>
        <taxon>Alosa</taxon>
    </lineage>
</organism>
<protein>
    <recommendedName>
        <fullName evidence="4">G-protein coupled receptors family 1 profile domain-containing protein</fullName>
    </recommendedName>
</protein>
<feature type="transmembrane region" description="Helical" evidence="1">
    <location>
        <begin position="190"/>
        <end position="214"/>
    </location>
</feature>
<feature type="transmembrane region" description="Helical" evidence="1">
    <location>
        <begin position="123"/>
        <end position="142"/>
    </location>
</feature>
<keyword evidence="1" id="KW-0472">Membrane</keyword>
<feature type="transmembrane region" description="Helical" evidence="1">
    <location>
        <begin position="47"/>
        <end position="69"/>
    </location>
</feature>
<reference evidence="2" key="1">
    <citation type="submission" date="2020-10" db="EMBL/GenBank/DDBJ databases">
        <title>Chromosome-scale genome assembly of the Allis shad, Alosa alosa.</title>
        <authorList>
            <person name="Margot Z."/>
            <person name="Christophe K."/>
            <person name="Cabau C."/>
            <person name="Louis A."/>
            <person name="Berthelot C."/>
            <person name="Parey E."/>
            <person name="Roest Crollius H."/>
            <person name="Montfort J."/>
            <person name="Robinson-Rechavi M."/>
            <person name="Bucao C."/>
            <person name="Bouchez O."/>
            <person name="Gislard M."/>
            <person name="Lluch J."/>
            <person name="Milhes M."/>
            <person name="Lampietro C."/>
            <person name="Lopez Roques C."/>
            <person name="Donnadieu C."/>
            <person name="Braasch I."/>
            <person name="Desvignes T."/>
            <person name="Postlethwait J."/>
            <person name="Bobe J."/>
            <person name="Guiguen Y."/>
        </authorList>
    </citation>
    <scope>NUCLEOTIDE SEQUENCE</scope>
    <source>
        <strain evidence="2">M-15738</strain>
        <tissue evidence="2">Blood</tissue>
    </source>
</reference>
<evidence type="ECO:0000313" key="2">
    <source>
        <dbReference type="EMBL" id="KAG5261190.1"/>
    </source>
</evidence>
<sequence>MFYHNSTFDDYVTKNTYNSNMKAENFCITATHSNGSMDANNTQAIPLINSGYIIISLCGGLPLHGWAVYSLHLHWRCNRRLSTFVIFLLLIDALQLPLSPALVVVALRKDLCLGDVFRCDLVWYLWLGLSICGLNLHQLVALEGILSRRDLQCSAPWVSLPSSLLICLTELALFMCVVALKMIHSRTLDYFIGLVEFMWCLAAFVLSLVMCVFFCQSSYPLNHTHSRDKTAERVMLAIAATTSFVLYGLSIPALGNVYLNSIDDNIYMILHSISISLSSFRLIADPLLCVLACRKPPEKKAGEQRLIDLRLV</sequence>
<proteinExistence type="predicted"/>
<feature type="transmembrane region" description="Helical" evidence="1">
    <location>
        <begin position="163"/>
        <end position="184"/>
    </location>
</feature>
<comment type="caution">
    <text evidence="2">The sequence shown here is derived from an EMBL/GenBank/DDBJ whole genome shotgun (WGS) entry which is preliminary data.</text>
</comment>
<keyword evidence="1" id="KW-0812">Transmembrane</keyword>
<dbReference type="Proteomes" id="UP000823561">
    <property type="component" value="Chromosome 24"/>
</dbReference>
<accession>A0AAV6FFI7</accession>
<dbReference type="EMBL" id="JADWDJ010000024">
    <property type="protein sequence ID" value="KAG5261190.1"/>
    <property type="molecule type" value="Genomic_DNA"/>
</dbReference>
<keyword evidence="1" id="KW-1133">Transmembrane helix</keyword>